<dbReference type="EMBL" id="JAVRRD010000001">
    <property type="protein sequence ID" value="KAK5065441.1"/>
    <property type="molecule type" value="Genomic_DNA"/>
</dbReference>
<dbReference type="SUPFAM" id="SSF51161">
    <property type="entry name" value="Trimeric LpxA-like enzymes"/>
    <property type="match status" value="1"/>
</dbReference>
<keyword evidence="2" id="KW-0808">Transferase</keyword>
<comment type="similarity">
    <text evidence="1">Belongs to the transferase hexapeptide repeat family.</text>
</comment>
<evidence type="ECO:0000256" key="1">
    <source>
        <dbReference type="ARBA" id="ARBA00007274"/>
    </source>
</evidence>
<feature type="region of interest" description="Disordered" evidence="3">
    <location>
        <begin position="181"/>
        <end position="215"/>
    </location>
</feature>
<dbReference type="AlphaFoldDB" id="A0AAV9NTB7"/>
<dbReference type="GeneID" id="89969501"/>
<protein>
    <recommendedName>
        <fullName evidence="4">Maltose/galactoside acetyltransferase domain-containing protein</fullName>
    </recommendedName>
</protein>
<sequence>MVIEEIPRSAGGAFRPSFQGYVETSQEAMIICEAYLQGTITCVSRCPSPTERLNFIRSGHVFVVKNSSGRKRWTDGMAWAPRVYTHDGFKVYHESKEGPKFSRQLGDLSPQSPPLIEQNRMIKKVFEVSIRGTPDFQVISYFTVKDVISRNLPTPSQDPFLRGIRVRHALLEIYAASLGGQSTSTDGKFNGRPHSPPAILAKERSHPHSPPTGSLSPMLQTKLLSRTQTFVSDNEVGVRKAERTPSRTSMPQPPMPPIAPEHQSMDISGMDQRPSQVVHQGIQHPAQSLHKITEQPHAPTPHADHDNPRAAHISMGPPPRVLHATLPGVPSLLRGVNTAVNRSPSTSVNPYIESSTIQHLISDDHGTKVFNQEDMERSKMLRNAPYNYFDPTLENERRRCAETIARYIRASNLYGGLREEAIHNILVKVFDPAQDTTHAFRSAPRVKGALGHGVKIEGPFTCRYGYNLHIMDNVHIERNCDIDDSGRVDIGRLVWIGPHVCILTSVPCNGLADDERSGAQRSARPVWIGPRVQIGARALICPGVRLEEGTVVEPGAIVRPNHFVS</sequence>
<accession>A0AAV9NTB7</accession>
<evidence type="ECO:0000259" key="4">
    <source>
        <dbReference type="Pfam" id="PF12464"/>
    </source>
</evidence>
<name>A0AAV9NTB7_9EURO</name>
<evidence type="ECO:0000256" key="3">
    <source>
        <dbReference type="SAM" id="MobiDB-lite"/>
    </source>
</evidence>
<feature type="domain" description="Maltose/galactoside acetyltransferase" evidence="4">
    <location>
        <begin position="379"/>
        <end position="421"/>
    </location>
</feature>
<proteinExistence type="inferred from homology"/>
<organism evidence="5 6">
    <name type="scientific">Exophiala bonariae</name>
    <dbReference type="NCBI Taxonomy" id="1690606"/>
    <lineage>
        <taxon>Eukaryota</taxon>
        <taxon>Fungi</taxon>
        <taxon>Dikarya</taxon>
        <taxon>Ascomycota</taxon>
        <taxon>Pezizomycotina</taxon>
        <taxon>Eurotiomycetes</taxon>
        <taxon>Chaetothyriomycetidae</taxon>
        <taxon>Chaetothyriales</taxon>
        <taxon>Herpotrichiellaceae</taxon>
        <taxon>Exophiala</taxon>
    </lineage>
</organism>
<dbReference type="InterPro" id="IPR018608">
    <property type="entry name" value="Gti1/Pac2"/>
</dbReference>
<dbReference type="InterPro" id="IPR051159">
    <property type="entry name" value="Hexapeptide_acetyltransf"/>
</dbReference>
<dbReference type="Gene3D" id="2.160.10.10">
    <property type="entry name" value="Hexapeptide repeat proteins"/>
    <property type="match status" value="1"/>
</dbReference>
<dbReference type="RefSeq" id="XP_064712765.1">
    <property type="nucleotide sequence ID" value="XM_064844905.1"/>
</dbReference>
<dbReference type="GO" id="GO:0016407">
    <property type="term" value="F:acetyltransferase activity"/>
    <property type="evidence" value="ECO:0007669"/>
    <property type="project" value="InterPro"/>
</dbReference>
<evidence type="ECO:0000313" key="6">
    <source>
        <dbReference type="Proteomes" id="UP001358417"/>
    </source>
</evidence>
<dbReference type="InterPro" id="IPR024688">
    <property type="entry name" value="Mac_dom"/>
</dbReference>
<comment type="caution">
    <text evidence="5">The sequence shown here is derived from an EMBL/GenBank/DDBJ whole genome shotgun (WGS) entry which is preliminary data.</text>
</comment>
<evidence type="ECO:0000313" key="5">
    <source>
        <dbReference type="EMBL" id="KAK5065441.1"/>
    </source>
</evidence>
<dbReference type="InterPro" id="IPR011004">
    <property type="entry name" value="Trimer_LpxA-like_sf"/>
</dbReference>
<dbReference type="PANTHER" id="PTHR23416">
    <property type="entry name" value="SIALIC ACID SYNTHASE-RELATED"/>
    <property type="match status" value="1"/>
</dbReference>
<dbReference type="Pfam" id="PF09729">
    <property type="entry name" value="Gti1_Pac2"/>
    <property type="match status" value="1"/>
</dbReference>
<feature type="compositionally biased region" description="Basic and acidic residues" evidence="3">
    <location>
        <begin position="236"/>
        <end position="245"/>
    </location>
</feature>
<dbReference type="GO" id="GO:0008374">
    <property type="term" value="F:O-acyltransferase activity"/>
    <property type="evidence" value="ECO:0007669"/>
    <property type="project" value="TreeGrafter"/>
</dbReference>
<feature type="region of interest" description="Disordered" evidence="3">
    <location>
        <begin position="228"/>
        <end position="275"/>
    </location>
</feature>
<gene>
    <name evidence="5" type="ORF">LTR84_001279</name>
</gene>
<reference evidence="5 6" key="1">
    <citation type="submission" date="2023-08" db="EMBL/GenBank/DDBJ databases">
        <title>Black Yeasts Isolated from many extreme environments.</title>
        <authorList>
            <person name="Coleine C."/>
            <person name="Stajich J.E."/>
            <person name="Selbmann L."/>
        </authorList>
    </citation>
    <scope>NUCLEOTIDE SEQUENCE [LARGE SCALE GENOMIC DNA]</scope>
    <source>
        <strain evidence="5 6">CCFEE 5792</strain>
    </source>
</reference>
<evidence type="ECO:0000256" key="2">
    <source>
        <dbReference type="ARBA" id="ARBA00022679"/>
    </source>
</evidence>
<dbReference type="Proteomes" id="UP001358417">
    <property type="component" value="Unassembled WGS sequence"/>
</dbReference>
<keyword evidence="6" id="KW-1185">Reference proteome</keyword>
<dbReference type="Pfam" id="PF12464">
    <property type="entry name" value="Mac"/>
    <property type="match status" value="1"/>
</dbReference>
<dbReference type="PANTHER" id="PTHR23416:SF76">
    <property type="entry name" value="ZN(II)2CYS6 TRANSCRIPTION FACTOR (EUROFUNG)"/>
    <property type="match status" value="1"/>
</dbReference>